<dbReference type="InterPro" id="IPR000073">
    <property type="entry name" value="AB_hydrolase_1"/>
</dbReference>
<dbReference type="InterPro" id="IPR029058">
    <property type="entry name" value="AB_hydrolase_fold"/>
</dbReference>
<dbReference type="PANTHER" id="PTHR43248:SF29">
    <property type="entry name" value="TRIPEPTIDYL AMINOPEPTIDASE"/>
    <property type="match status" value="1"/>
</dbReference>
<evidence type="ECO:0000256" key="3">
    <source>
        <dbReference type="ARBA" id="ARBA00022801"/>
    </source>
</evidence>
<evidence type="ECO:0000259" key="5">
    <source>
        <dbReference type="Pfam" id="PF00561"/>
    </source>
</evidence>
<keyword evidence="3 6" id="KW-0378">Hydrolase</keyword>
<dbReference type="Pfam" id="PF00561">
    <property type="entry name" value="Abhydrolase_1"/>
    <property type="match status" value="1"/>
</dbReference>
<organism evidence="6 7">
    <name type="scientific">Pseudonocardia adelaidensis</name>
    <dbReference type="NCBI Taxonomy" id="648754"/>
    <lineage>
        <taxon>Bacteria</taxon>
        <taxon>Bacillati</taxon>
        <taxon>Actinomycetota</taxon>
        <taxon>Actinomycetes</taxon>
        <taxon>Pseudonocardiales</taxon>
        <taxon>Pseudonocardiaceae</taxon>
        <taxon>Pseudonocardia</taxon>
    </lineage>
</organism>
<feature type="domain" description="AB hydrolase-1" evidence="5">
    <location>
        <begin position="111"/>
        <end position="496"/>
    </location>
</feature>
<dbReference type="Proteomes" id="UP001500804">
    <property type="component" value="Unassembled WGS sequence"/>
</dbReference>
<sequence length="530" mass="55884">MGAVLDPLRSLAVAVCSAVLVLSGCSQPAVPAPDPQPQAPPPELSRFYDQQLSWGGCADYATSATDRATFDDPTLECARLEVPLDYNQPDGRTARIGVLRHRASGDRIGSLVVNPGGPGASGMSLGATMSGRLAQSQLGQRFDVVGFDPRGVGASTPTIDCLNDAEWEVERADLDVDPSPQGVAQTEAENQQYAQRCTERSGGADVLANVGSRDVVRDMDILRQALGDEKLTYLGYSYGTRLGSAYAEAFPQNVRALVLDGALDPEQTTVQRTVDQNAGFQQAFDAFAADCAKQPNCPLGTDPARATATFQALTRPLMDRPAAADGGARTLSYPDAVTGTIQALYLSDFWPLLNRGLSSLAAGDGTILLRLADMYNDRGQDGHYGNGIEAFIVISCVDEERITDRAEQGELIRRSNEAAPFRDDGRGVVAALDPCAFWPAPPTSEPHVPQVQGLPPTLTVSVTGDPATPYQAGVDLSKALGGSLLTVDGAQHTVALQGNRCVDDIVSGYLVDLRTPPDGARCSLAPTPGG</sequence>
<comment type="caution">
    <text evidence="6">The sequence shown here is derived from an EMBL/GenBank/DDBJ whole genome shotgun (WGS) entry which is preliminary data.</text>
</comment>
<dbReference type="InterPro" id="IPR051601">
    <property type="entry name" value="Serine_prot/Carboxylest_S33"/>
</dbReference>
<comment type="similarity">
    <text evidence="1">Belongs to the peptidase S33 family.</text>
</comment>
<feature type="signal peptide" evidence="4">
    <location>
        <begin position="1"/>
        <end position="31"/>
    </location>
</feature>
<dbReference type="Gene3D" id="3.40.50.1820">
    <property type="entry name" value="alpha/beta hydrolase"/>
    <property type="match status" value="1"/>
</dbReference>
<dbReference type="SUPFAM" id="SSF53474">
    <property type="entry name" value="alpha/beta-Hydrolases"/>
    <property type="match status" value="1"/>
</dbReference>
<gene>
    <name evidence="6" type="ORF">GCM10023320_72510</name>
</gene>
<evidence type="ECO:0000313" key="7">
    <source>
        <dbReference type="Proteomes" id="UP001500804"/>
    </source>
</evidence>
<keyword evidence="2 4" id="KW-0732">Signal</keyword>
<protein>
    <submittedName>
        <fullName evidence="6">Alpha/beta hydrolase</fullName>
    </submittedName>
</protein>
<dbReference type="GO" id="GO:0016787">
    <property type="term" value="F:hydrolase activity"/>
    <property type="evidence" value="ECO:0007669"/>
    <property type="project" value="UniProtKB-KW"/>
</dbReference>
<reference evidence="7" key="1">
    <citation type="journal article" date="2019" name="Int. J. Syst. Evol. Microbiol.">
        <title>The Global Catalogue of Microorganisms (GCM) 10K type strain sequencing project: providing services to taxonomists for standard genome sequencing and annotation.</title>
        <authorList>
            <consortium name="The Broad Institute Genomics Platform"/>
            <consortium name="The Broad Institute Genome Sequencing Center for Infectious Disease"/>
            <person name="Wu L."/>
            <person name="Ma J."/>
        </authorList>
    </citation>
    <scope>NUCLEOTIDE SEQUENCE [LARGE SCALE GENOMIC DNA]</scope>
    <source>
        <strain evidence="7">JCM 18302</strain>
    </source>
</reference>
<evidence type="ECO:0000256" key="2">
    <source>
        <dbReference type="ARBA" id="ARBA00022729"/>
    </source>
</evidence>
<name>A0ABP9P2C5_9PSEU</name>
<proteinExistence type="inferred from homology"/>
<dbReference type="EMBL" id="BAABJO010000040">
    <property type="protein sequence ID" value="GAA5138323.1"/>
    <property type="molecule type" value="Genomic_DNA"/>
</dbReference>
<keyword evidence="7" id="KW-1185">Reference proteome</keyword>
<feature type="chain" id="PRO_5045943461" evidence="4">
    <location>
        <begin position="32"/>
        <end position="530"/>
    </location>
</feature>
<dbReference type="PANTHER" id="PTHR43248">
    <property type="entry name" value="2-SUCCINYL-6-HYDROXY-2,4-CYCLOHEXADIENE-1-CARBOXYLATE SYNTHASE"/>
    <property type="match status" value="1"/>
</dbReference>
<evidence type="ECO:0000256" key="1">
    <source>
        <dbReference type="ARBA" id="ARBA00010088"/>
    </source>
</evidence>
<evidence type="ECO:0000256" key="4">
    <source>
        <dbReference type="SAM" id="SignalP"/>
    </source>
</evidence>
<evidence type="ECO:0000313" key="6">
    <source>
        <dbReference type="EMBL" id="GAA5138323.1"/>
    </source>
</evidence>
<dbReference type="RefSeq" id="WP_345611554.1">
    <property type="nucleotide sequence ID" value="NZ_BAABJO010000040.1"/>
</dbReference>
<accession>A0ABP9P2C5</accession>